<dbReference type="EMBL" id="KV878888">
    <property type="protein sequence ID" value="OJJ89147.1"/>
    <property type="molecule type" value="Genomic_DNA"/>
</dbReference>
<gene>
    <name evidence="1" type="ORF">ASPGLDRAFT_41090</name>
</gene>
<reference evidence="2" key="1">
    <citation type="journal article" date="2017" name="Genome Biol.">
        <title>Comparative genomics reveals high biological diversity and specific adaptations in the industrially and medically important fungal genus Aspergillus.</title>
        <authorList>
            <person name="de Vries R.P."/>
            <person name="Riley R."/>
            <person name="Wiebenga A."/>
            <person name="Aguilar-Osorio G."/>
            <person name="Amillis S."/>
            <person name="Uchima C.A."/>
            <person name="Anderluh G."/>
            <person name="Asadollahi M."/>
            <person name="Askin M."/>
            <person name="Barry K."/>
            <person name="Battaglia E."/>
            <person name="Bayram O."/>
            <person name="Benocci T."/>
            <person name="Braus-Stromeyer S.A."/>
            <person name="Caldana C."/>
            <person name="Canovas D."/>
            <person name="Cerqueira G.C."/>
            <person name="Chen F."/>
            <person name="Chen W."/>
            <person name="Choi C."/>
            <person name="Clum A."/>
            <person name="Dos Santos R.A."/>
            <person name="Damasio A.R."/>
            <person name="Diallinas G."/>
            <person name="Emri T."/>
            <person name="Fekete E."/>
            <person name="Flipphi M."/>
            <person name="Freyberg S."/>
            <person name="Gallo A."/>
            <person name="Gournas C."/>
            <person name="Habgood R."/>
            <person name="Hainaut M."/>
            <person name="Harispe M.L."/>
            <person name="Henrissat B."/>
            <person name="Hilden K.S."/>
            <person name="Hope R."/>
            <person name="Hossain A."/>
            <person name="Karabika E."/>
            <person name="Karaffa L."/>
            <person name="Karanyi Z."/>
            <person name="Krasevec N."/>
            <person name="Kuo A."/>
            <person name="Kusch H."/>
            <person name="LaButti K."/>
            <person name="Lagendijk E.L."/>
            <person name="Lapidus A."/>
            <person name="Levasseur A."/>
            <person name="Lindquist E."/>
            <person name="Lipzen A."/>
            <person name="Logrieco A.F."/>
            <person name="MacCabe A."/>
            <person name="Maekelae M.R."/>
            <person name="Malavazi I."/>
            <person name="Melin P."/>
            <person name="Meyer V."/>
            <person name="Mielnichuk N."/>
            <person name="Miskei M."/>
            <person name="Molnar A.P."/>
            <person name="Mule G."/>
            <person name="Ngan C.Y."/>
            <person name="Orejas M."/>
            <person name="Orosz E."/>
            <person name="Ouedraogo J.P."/>
            <person name="Overkamp K.M."/>
            <person name="Park H.-S."/>
            <person name="Perrone G."/>
            <person name="Piumi F."/>
            <person name="Punt P.J."/>
            <person name="Ram A.F."/>
            <person name="Ramon A."/>
            <person name="Rauscher S."/>
            <person name="Record E."/>
            <person name="Riano-Pachon D.M."/>
            <person name="Robert V."/>
            <person name="Roehrig J."/>
            <person name="Ruller R."/>
            <person name="Salamov A."/>
            <person name="Salih N.S."/>
            <person name="Samson R.A."/>
            <person name="Sandor E."/>
            <person name="Sanguinetti M."/>
            <person name="Schuetze T."/>
            <person name="Sepcic K."/>
            <person name="Shelest E."/>
            <person name="Sherlock G."/>
            <person name="Sophianopoulou V."/>
            <person name="Squina F.M."/>
            <person name="Sun H."/>
            <person name="Susca A."/>
            <person name="Todd R.B."/>
            <person name="Tsang A."/>
            <person name="Unkles S.E."/>
            <person name="van de Wiele N."/>
            <person name="van Rossen-Uffink D."/>
            <person name="Oliveira J.V."/>
            <person name="Vesth T.C."/>
            <person name="Visser J."/>
            <person name="Yu J.-H."/>
            <person name="Zhou M."/>
            <person name="Andersen M.R."/>
            <person name="Archer D.B."/>
            <person name="Baker S.E."/>
            <person name="Benoit I."/>
            <person name="Brakhage A.A."/>
            <person name="Braus G.H."/>
            <person name="Fischer R."/>
            <person name="Frisvad J.C."/>
            <person name="Goldman G.H."/>
            <person name="Houbraken J."/>
            <person name="Oakley B."/>
            <person name="Pocsi I."/>
            <person name="Scazzocchio C."/>
            <person name="Seiboth B."/>
            <person name="vanKuyk P.A."/>
            <person name="Wortman J."/>
            <person name="Dyer P.S."/>
            <person name="Grigoriev I.V."/>
        </authorList>
    </citation>
    <scope>NUCLEOTIDE SEQUENCE [LARGE SCALE GENOMIC DNA]</scope>
    <source>
        <strain evidence="2">CBS 516.65</strain>
    </source>
</reference>
<keyword evidence="2" id="KW-1185">Reference proteome</keyword>
<dbReference type="RefSeq" id="XP_022405809.1">
    <property type="nucleotide sequence ID" value="XM_022545336.1"/>
</dbReference>
<dbReference type="VEuPathDB" id="FungiDB:ASPGLDRAFT_41090"/>
<name>A0A1L9VZ68_ASPGL</name>
<dbReference type="GeneID" id="34461597"/>
<organism evidence="1 2">
    <name type="scientific">Aspergillus glaucus CBS 516.65</name>
    <dbReference type="NCBI Taxonomy" id="1160497"/>
    <lineage>
        <taxon>Eukaryota</taxon>
        <taxon>Fungi</taxon>
        <taxon>Dikarya</taxon>
        <taxon>Ascomycota</taxon>
        <taxon>Pezizomycotina</taxon>
        <taxon>Eurotiomycetes</taxon>
        <taxon>Eurotiomycetidae</taxon>
        <taxon>Eurotiales</taxon>
        <taxon>Aspergillaceae</taxon>
        <taxon>Aspergillus</taxon>
        <taxon>Aspergillus subgen. Aspergillus</taxon>
    </lineage>
</organism>
<evidence type="ECO:0000313" key="1">
    <source>
        <dbReference type="EMBL" id="OJJ89147.1"/>
    </source>
</evidence>
<accession>A0A1L9VZ68</accession>
<sequence>MPGKGRLYLSCLESIRNRIIVLQSLKKARDALGVLWLCLSPPSTALCHSPFHLLFTQHHTMLVNEVLSGSALVSCG</sequence>
<dbReference type="AlphaFoldDB" id="A0A1L9VZ68"/>
<evidence type="ECO:0000313" key="2">
    <source>
        <dbReference type="Proteomes" id="UP000184300"/>
    </source>
</evidence>
<proteinExistence type="predicted"/>
<protein>
    <submittedName>
        <fullName evidence="1">Uncharacterized protein</fullName>
    </submittedName>
</protein>
<dbReference type="Proteomes" id="UP000184300">
    <property type="component" value="Unassembled WGS sequence"/>
</dbReference>